<dbReference type="PANTHER" id="PTHR46388:SF3">
    <property type="entry name" value="DUF1618 DOMAIN-CONTAINING PROTEIN"/>
    <property type="match status" value="1"/>
</dbReference>
<reference evidence="1" key="1">
    <citation type="submission" date="2020-01" db="EMBL/GenBank/DDBJ databases">
        <title>Genome sequence of Kobresia littledalei, the first chromosome-level genome in the family Cyperaceae.</title>
        <authorList>
            <person name="Qu G."/>
        </authorList>
    </citation>
    <scope>NUCLEOTIDE SEQUENCE</scope>
    <source>
        <strain evidence="1">C.B.Clarke</strain>
        <tissue evidence="1">Leaf</tissue>
    </source>
</reference>
<name>A0A833R498_9POAL</name>
<sequence length="591" mass="66151">MWRSLLRRRFFRERRLVLETLSFRGEDAFATTITHRAFAFRKAGAGAFFSSSTASSDQPLSDCNRIEREEEASHFDLDATRSTLTGETASTSTWDSSSRTSSFRNFLLCYPECVSVDENGSRIFISDSYHNRILITDIDGKILDCIGSSSPGFEDGEFEFAKLSCPAASYYFDTTDCLYFVDSENHALRRADLENRLVETVHPSYVKRSSGTWNWILGKLGFGKEVPLTTQELGSSAIKSPWHVIEIEDDNLLVMDRSFEIAWVIGANDGSIRESIRGSPSIINLCDNAIKERMYLLKDLHANLTIKRGKNALSLFSSIASVDKHAIFADTDSQRVMKYNLESKSMSCLRFSNFGLLGLPSWLICPLERVFTSGSIEKVREHVSDVKVLPGRCNLRVFVEVPGGTELVSPLDENSIWCQVRGSGSEISVLSQGQGQITNPEKVGVTQQWFDELDNLAFVEVEDDKTHNKREELISEIAIDKRKAQFDCAVQTSPGTCEVIVSAVLYLSIDNACENREEQKLIGSRLLLDMSSTSQPKVIDSFFENCEDLRDLIFVCPAHLRIKLECGDYPAANLNKGIVPTDSSININIVL</sequence>
<comment type="caution">
    <text evidence="1">The sequence shown here is derived from an EMBL/GenBank/DDBJ whole genome shotgun (WGS) entry which is preliminary data.</text>
</comment>
<protein>
    <submittedName>
        <fullName evidence="1">NHL repeat-containing protein 2</fullName>
    </submittedName>
</protein>
<dbReference type="AlphaFoldDB" id="A0A833R498"/>
<proteinExistence type="predicted"/>
<keyword evidence="2" id="KW-1185">Reference proteome</keyword>
<accession>A0A833R498</accession>
<dbReference type="OrthoDB" id="273823at2759"/>
<dbReference type="PANTHER" id="PTHR46388">
    <property type="entry name" value="NHL REPEAT-CONTAINING PROTEIN 2"/>
    <property type="match status" value="1"/>
</dbReference>
<evidence type="ECO:0000313" key="1">
    <source>
        <dbReference type="EMBL" id="KAF3332986.1"/>
    </source>
</evidence>
<evidence type="ECO:0000313" key="2">
    <source>
        <dbReference type="Proteomes" id="UP000623129"/>
    </source>
</evidence>
<organism evidence="1 2">
    <name type="scientific">Carex littledalei</name>
    <dbReference type="NCBI Taxonomy" id="544730"/>
    <lineage>
        <taxon>Eukaryota</taxon>
        <taxon>Viridiplantae</taxon>
        <taxon>Streptophyta</taxon>
        <taxon>Embryophyta</taxon>
        <taxon>Tracheophyta</taxon>
        <taxon>Spermatophyta</taxon>
        <taxon>Magnoliopsida</taxon>
        <taxon>Liliopsida</taxon>
        <taxon>Poales</taxon>
        <taxon>Cyperaceae</taxon>
        <taxon>Cyperoideae</taxon>
        <taxon>Cariceae</taxon>
        <taxon>Carex</taxon>
        <taxon>Carex subgen. Euthyceras</taxon>
    </lineage>
</organism>
<dbReference type="SUPFAM" id="SSF63825">
    <property type="entry name" value="YWTD domain"/>
    <property type="match status" value="1"/>
</dbReference>
<dbReference type="Proteomes" id="UP000623129">
    <property type="component" value="Unassembled WGS sequence"/>
</dbReference>
<dbReference type="InterPro" id="IPR011042">
    <property type="entry name" value="6-blade_b-propeller_TolB-like"/>
</dbReference>
<gene>
    <name evidence="1" type="ORF">FCM35_KLT02563</name>
</gene>
<dbReference type="EMBL" id="SWLB01000011">
    <property type="protein sequence ID" value="KAF3332986.1"/>
    <property type="molecule type" value="Genomic_DNA"/>
</dbReference>
<dbReference type="Gene3D" id="2.120.10.30">
    <property type="entry name" value="TolB, C-terminal domain"/>
    <property type="match status" value="1"/>
</dbReference>